<feature type="region of interest" description="Disordered" evidence="2">
    <location>
        <begin position="874"/>
        <end position="896"/>
    </location>
</feature>
<sequence>MADESVPAEEVPDKTPSSTDAPDDTADAPGVQTEPTPAEQILKYLVILPPLQKESTLPENVDEWQDSIPLPPIRAEEPVSSIRAALGDVCGYSHITSFRFELEDPPSDSAKKAGASPSLTKASPYTGKDAVISYPVALKSLEKDSAKQEDKDSATANDAPKVVLDEYGDLTPFLEKGLKDGSAFRIVLERYDALSLRNHIIRLRLLLEGSAPHSDTLDDGQGAENPEQTENDDGSQKEAVEEEDPPKEETNDGSKGSKQKRELDPKDMPMIPTGKSLSPNVNDLKHFYYFACGEDPSEFLGDDSNSDPSKRENGSKPKKKNKKKKDPKGNSNGSDHEDESPKKEMSMSSVIPELNVLEEKVRVACSIKFSGFHPPPPFRRHMGDLVYFEVSLPDGEVVHVTGTPMGFYINQSISTGDMKVFDPSPAKKPCFSHELLDCLLQHSTAMQDAWSEAISASKRRTELMSKINEDGPFFSYFRVAVRGDFPGYSKPSVASASEGIDSLIQTPSWLVPIPNVEIDSPNSWNRNISHVYNTNRTEEELANSFGVDVRNGALRDWNEELQVAREMPMESLPERIERARMLNKVLTDFGEAALLGVKAISDGSVSSMNPNEPTRSQVYLHNNIFFSRAVDAGIETFKVAKGDEAARKTASRDLQCLGTLHRMEQTGLCTLATVLIDYLGVRYVCQSILPGILNGEKTHTILYGAVEAATPLSSDKEMHELFENSLGKSLMVATRRIARQPLTPERTAEVEAAKKASPQYLAIGKQEEEKKEEKKEELEPIVEICSSIETKGIRGSDTRKYVLDMTRVTPRDANWISKQKGGTGHWESTKITNGAATSTKIPDNFDSDAWIPAVLRAELVSTYQQMLLRKYMDEKESGKDEQESAKKEEGLQEDKKKGLTDEDLEYLQSLRCNVNVFLPDIQTLEGVDDEAYRQSKNDEKMVRDMSSYLWEKIIPAVTTEIREATLHSVPHDGRSLTEYIHQRGINCRYLGRLAMLAKVEEDKDRQKSLEYKKGQASSLVRRAMPLFWLELLETEIVARAAKHVLDHYMSSGGAAVAGMPSQTVASFLSALVSEGEETAAQTETRMNKRGPSEPDEDDYIALSFYESGGHGDAVPASTRSRYEVWNDIEEEIGKRFRYHLVLYNRPGKSDRANYVSLLRRVCQRTGIRLAAKSYDIGGKCFCSDGGPGGKIIPSYPITSLDVVDIVPLMKHAAAHGEGFTPCGVAPAGGLPPLHISLPDARTTLEAAHLHHNQKNFSRALELAQEAAGLYQRVTETAAHPGVVRCIDLMGSILYEAGESGLAAANATRALGYQVQVSGFDSSDAINLHLVIFQFYLAMGDAGRAVKHIRAVIYLMHLMGGRNHFELPNVYHKAGTVYHGVRNYQTALRFYQEAMSRVMSDRLLEGMISKSSSVVLASLGDFKGAVESEKRAYELFGILLGENHALAKNSEDALKRFLAAAAHQGKGYVDQAKLQQQEEAALAIANEIEAEEAAEEERRKKKNQKKKKGKK</sequence>
<feature type="compositionally biased region" description="Basic and acidic residues" evidence="2">
    <location>
        <begin position="142"/>
        <end position="153"/>
    </location>
</feature>
<dbReference type="PANTHER" id="PTHR12601">
    <property type="entry name" value="EUKARYOTIC TRANSLATION INITIATION FACTOR 3 SUBUNIT EIF-3"/>
    <property type="match status" value="1"/>
</dbReference>
<proteinExistence type="predicted"/>
<keyword evidence="1" id="KW-0802">TPR repeat</keyword>
<feature type="region of interest" description="Disordered" evidence="2">
    <location>
        <begin position="142"/>
        <end position="161"/>
    </location>
</feature>
<evidence type="ECO:0000256" key="2">
    <source>
        <dbReference type="SAM" id="MobiDB-lite"/>
    </source>
</evidence>
<evidence type="ECO:0000313" key="4">
    <source>
        <dbReference type="EMBL" id="KAG7356163.1"/>
    </source>
</evidence>
<accession>A0A9K3L7E4</accession>
<feature type="region of interest" description="Disordered" evidence="2">
    <location>
        <begin position="299"/>
        <end position="349"/>
    </location>
</feature>
<name>A0A9K3L7E4_9STRA</name>
<feature type="compositionally biased region" description="Basic residues" evidence="2">
    <location>
        <begin position="1498"/>
        <end position="1510"/>
    </location>
</feature>
<feature type="region of interest" description="Disordered" evidence="2">
    <location>
        <begin position="211"/>
        <end position="278"/>
    </location>
</feature>
<dbReference type="PANTHER" id="PTHR12601:SF6">
    <property type="entry name" value="CLUSTERED MITOCHONDRIA PROTEIN HOMOLOG"/>
    <property type="match status" value="1"/>
</dbReference>
<feature type="region of interest" description="Disordered" evidence="2">
    <location>
        <begin position="1491"/>
        <end position="1510"/>
    </location>
</feature>
<protein>
    <submittedName>
        <fullName evidence="4">Clustered mitochondria-domain containing protein</fullName>
    </submittedName>
</protein>
<evidence type="ECO:0000313" key="5">
    <source>
        <dbReference type="Proteomes" id="UP000693970"/>
    </source>
</evidence>
<gene>
    <name evidence="4" type="ORF">IV203_000849</name>
</gene>
<feature type="region of interest" description="Disordered" evidence="2">
    <location>
        <begin position="103"/>
        <end position="122"/>
    </location>
</feature>
<dbReference type="InterPro" id="IPR025697">
    <property type="entry name" value="CLU_dom"/>
</dbReference>
<dbReference type="PROSITE" id="PS51823">
    <property type="entry name" value="CLU"/>
    <property type="match status" value="1"/>
</dbReference>
<reference evidence="4" key="2">
    <citation type="submission" date="2021-04" db="EMBL/GenBank/DDBJ databases">
        <authorList>
            <person name="Podell S."/>
        </authorList>
    </citation>
    <scope>NUCLEOTIDE SEQUENCE</scope>
    <source>
        <strain evidence="4">Hildebrandi</strain>
    </source>
</reference>
<feature type="region of interest" description="Disordered" evidence="2">
    <location>
        <begin position="1"/>
        <end position="37"/>
    </location>
</feature>
<evidence type="ECO:0000259" key="3">
    <source>
        <dbReference type="PROSITE" id="PS51823"/>
    </source>
</evidence>
<evidence type="ECO:0000256" key="1">
    <source>
        <dbReference type="PROSITE-ProRule" id="PRU00339"/>
    </source>
</evidence>
<dbReference type="Proteomes" id="UP000693970">
    <property type="component" value="Unassembled WGS sequence"/>
</dbReference>
<reference evidence="4" key="1">
    <citation type="journal article" date="2021" name="Sci. Rep.">
        <title>Diploid genomic architecture of Nitzschia inconspicua, an elite biomass production diatom.</title>
        <authorList>
            <person name="Oliver A."/>
            <person name="Podell S."/>
            <person name="Pinowska A."/>
            <person name="Traller J.C."/>
            <person name="Smith S.R."/>
            <person name="McClure R."/>
            <person name="Beliaev A."/>
            <person name="Bohutskyi P."/>
            <person name="Hill E.A."/>
            <person name="Rabines A."/>
            <person name="Zheng H."/>
            <person name="Allen L.Z."/>
            <person name="Kuo A."/>
            <person name="Grigoriev I.V."/>
            <person name="Allen A.E."/>
            <person name="Hazlebeck D."/>
            <person name="Allen E.E."/>
        </authorList>
    </citation>
    <scope>NUCLEOTIDE SEQUENCE</scope>
    <source>
        <strain evidence="4">Hildebrandi</strain>
    </source>
</reference>
<dbReference type="InterPro" id="IPR027523">
    <property type="entry name" value="CLU_prot"/>
</dbReference>
<dbReference type="InterPro" id="IPR019734">
    <property type="entry name" value="TPR_rpt"/>
</dbReference>
<dbReference type="PROSITE" id="PS50005">
    <property type="entry name" value="TPR"/>
    <property type="match status" value="1"/>
</dbReference>
<organism evidence="4 5">
    <name type="scientific">Nitzschia inconspicua</name>
    <dbReference type="NCBI Taxonomy" id="303405"/>
    <lineage>
        <taxon>Eukaryota</taxon>
        <taxon>Sar</taxon>
        <taxon>Stramenopiles</taxon>
        <taxon>Ochrophyta</taxon>
        <taxon>Bacillariophyta</taxon>
        <taxon>Bacillariophyceae</taxon>
        <taxon>Bacillariophycidae</taxon>
        <taxon>Bacillariales</taxon>
        <taxon>Bacillariaceae</taxon>
        <taxon>Nitzschia</taxon>
    </lineage>
</organism>
<feature type="domain" description="Clu" evidence="3">
    <location>
        <begin position="528"/>
        <end position="816"/>
    </location>
</feature>
<dbReference type="GO" id="GO:0005737">
    <property type="term" value="C:cytoplasm"/>
    <property type="evidence" value="ECO:0007669"/>
    <property type="project" value="TreeGrafter"/>
</dbReference>
<feature type="repeat" description="TPR" evidence="1">
    <location>
        <begin position="1367"/>
        <end position="1400"/>
    </location>
</feature>
<dbReference type="InterPro" id="IPR033646">
    <property type="entry name" value="CLU-central"/>
</dbReference>
<dbReference type="Pfam" id="PF13236">
    <property type="entry name" value="CLU"/>
    <property type="match status" value="1"/>
</dbReference>
<comment type="caution">
    <text evidence="4">The sequence shown here is derived from an EMBL/GenBank/DDBJ whole genome shotgun (WGS) entry which is preliminary data.</text>
</comment>
<feature type="compositionally biased region" description="Basic residues" evidence="2">
    <location>
        <begin position="316"/>
        <end position="326"/>
    </location>
</feature>
<dbReference type="OrthoDB" id="1414216at2759"/>
<dbReference type="EMBL" id="JAGRRH010000015">
    <property type="protein sequence ID" value="KAG7356163.1"/>
    <property type="molecule type" value="Genomic_DNA"/>
</dbReference>
<keyword evidence="5" id="KW-1185">Reference proteome</keyword>
<dbReference type="Pfam" id="PF12807">
    <property type="entry name" value="eIF3_p135"/>
    <property type="match status" value="1"/>
</dbReference>
<dbReference type="CDD" id="cd15466">
    <property type="entry name" value="CLU-central"/>
    <property type="match status" value="1"/>
</dbReference>